<keyword evidence="3" id="KW-0482">Metalloprotease</keyword>
<dbReference type="VEuPathDB" id="VectorBase:ISCI007137"/>
<dbReference type="EnsemblMetazoa" id="ISCW007137-RA">
    <property type="protein sequence ID" value="ISCW007137-PA"/>
    <property type="gene ID" value="ISCW007137"/>
</dbReference>
<dbReference type="Gene3D" id="2.60.40.1730">
    <property type="entry name" value="tricorn interacting facor f3 domain"/>
    <property type="match status" value="1"/>
</dbReference>
<evidence type="ECO:0000313" key="5">
    <source>
        <dbReference type="Proteomes" id="UP000001555"/>
    </source>
</evidence>
<dbReference type="EMBL" id="ABJB010090346">
    <property type="status" value="NOT_ANNOTATED_CDS"/>
    <property type="molecule type" value="Genomic_DNA"/>
</dbReference>
<feature type="transmembrane region" description="Helical" evidence="1">
    <location>
        <begin position="12"/>
        <end position="32"/>
    </location>
</feature>
<keyword evidence="1" id="KW-1133">Transmembrane helix</keyword>
<keyword evidence="5" id="KW-1185">Reference proteome</keyword>
<dbReference type="VEuPathDB" id="VectorBase:ISCP_016078"/>
<keyword evidence="1" id="KW-0472">Membrane</keyword>
<dbReference type="InterPro" id="IPR001930">
    <property type="entry name" value="Peptidase_M1"/>
</dbReference>
<dbReference type="InterPro" id="IPR042097">
    <property type="entry name" value="Aminopeptidase_N-like_N_sf"/>
</dbReference>
<keyword evidence="1" id="KW-0812">Transmembrane</keyword>
<dbReference type="SUPFAM" id="SSF63737">
    <property type="entry name" value="Leukotriene A4 hydrolase N-terminal domain"/>
    <property type="match status" value="1"/>
</dbReference>
<dbReference type="STRING" id="6945.B7PVA1"/>
<dbReference type="InterPro" id="IPR050344">
    <property type="entry name" value="Peptidase_M1_aminopeptidases"/>
</dbReference>
<evidence type="ECO:0000313" key="4">
    <source>
        <dbReference type="EnsemblMetazoa" id="ISCW007137-PA"/>
    </source>
</evidence>
<evidence type="ECO:0000313" key="3">
    <source>
        <dbReference type="EMBL" id="EEC10523.1"/>
    </source>
</evidence>
<feature type="domain" description="Aminopeptidase N-like N-terminal" evidence="2">
    <location>
        <begin position="87"/>
        <end position="284"/>
    </location>
</feature>
<dbReference type="EMBL" id="ABJB010370530">
    <property type="status" value="NOT_ANNOTATED_CDS"/>
    <property type="molecule type" value="Genomic_DNA"/>
</dbReference>
<proteinExistence type="predicted"/>
<evidence type="ECO:0000259" key="2">
    <source>
        <dbReference type="Pfam" id="PF17900"/>
    </source>
</evidence>
<dbReference type="PaxDb" id="6945-B7PVA1"/>
<keyword evidence="3" id="KW-0378">Hydrolase</keyword>
<dbReference type="AlphaFoldDB" id="B7PVA1"/>
<keyword evidence="3" id="KW-0031">Aminopeptidase</keyword>
<dbReference type="Pfam" id="PF17900">
    <property type="entry name" value="Peptidase_M1_N"/>
    <property type="match status" value="1"/>
</dbReference>
<dbReference type="Proteomes" id="UP000001555">
    <property type="component" value="Unassembled WGS sequence"/>
</dbReference>
<protein>
    <submittedName>
        <fullName evidence="3 4">Protease m1 zinc metalloprotease, putative</fullName>
        <ecNumber evidence="3">3.4.11.2</ecNumber>
    </submittedName>
</protein>
<reference evidence="4" key="2">
    <citation type="submission" date="2020-05" db="UniProtKB">
        <authorList>
            <consortium name="EnsemblMetazoa"/>
        </authorList>
    </citation>
    <scope>IDENTIFICATION</scope>
    <source>
        <strain evidence="4">wikel</strain>
    </source>
</reference>
<accession>B7PVA1</accession>
<dbReference type="InterPro" id="IPR045357">
    <property type="entry name" value="Aminopeptidase_N-like_N"/>
</dbReference>
<dbReference type="EMBL" id="DS798324">
    <property type="protein sequence ID" value="EEC10523.1"/>
    <property type="molecule type" value="Genomic_DNA"/>
</dbReference>
<keyword evidence="3" id="KW-0645">Protease</keyword>
<gene>
    <name evidence="3" type="ORF">IscW_ISCW007137</name>
</gene>
<reference evidence="3 5" key="1">
    <citation type="submission" date="2008-03" db="EMBL/GenBank/DDBJ databases">
        <title>Annotation of Ixodes scapularis.</title>
        <authorList>
            <consortium name="Ixodes scapularis Genome Project Consortium"/>
            <person name="Caler E."/>
            <person name="Hannick L.I."/>
            <person name="Bidwell S."/>
            <person name="Joardar V."/>
            <person name="Thiagarajan M."/>
            <person name="Amedeo P."/>
            <person name="Galinsky K.J."/>
            <person name="Schobel S."/>
            <person name="Inman J."/>
            <person name="Hostetler J."/>
            <person name="Miller J."/>
            <person name="Hammond M."/>
            <person name="Megy K."/>
            <person name="Lawson D."/>
            <person name="Kodira C."/>
            <person name="Sutton G."/>
            <person name="Meyer J."/>
            <person name="Hill C.A."/>
            <person name="Birren B."/>
            <person name="Nene V."/>
            <person name="Collins F."/>
            <person name="Alarcon-Chaidez F."/>
            <person name="Wikel S."/>
            <person name="Strausberg R."/>
        </authorList>
    </citation>
    <scope>NUCLEOTIDE SEQUENCE [LARGE SCALE GENOMIC DNA]</scope>
    <source>
        <strain evidence="5">Wikel</strain>
        <strain evidence="3">Wikel colony</strain>
    </source>
</reference>
<dbReference type="GO" id="GO:0006508">
    <property type="term" value="P:proteolysis"/>
    <property type="evidence" value="ECO:0007669"/>
    <property type="project" value="UniProtKB-KW"/>
</dbReference>
<dbReference type="PANTHER" id="PTHR11533:SF294">
    <property type="entry name" value="THYROTROPIN-RELEASING HORMONE-DEGRADING ECTOENZYME"/>
    <property type="match status" value="1"/>
</dbReference>
<organism>
    <name type="scientific">Ixodes scapularis</name>
    <name type="common">Black-legged tick</name>
    <name type="synonym">Deer tick</name>
    <dbReference type="NCBI Taxonomy" id="6945"/>
    <lineage>
        <taxon>Eukaryota</taxon>
        <taxon>Metazoa</taxon>
        <taxon>Ecdysozoa</taxon>
        <taxon>Arthropoda</taxon>
        <taxon>Chelicerata</taxon>
        <taxon>Arachnida</taxon>
        <taxon>Acari</taxon>
        <taxon>Parasitiformes</taxon>
        <taxon>Ixodida</taxon>
        <taxon>Ixodoidea</taxon>
        <taxon>Ixodidae</taxon>
        <taxon>Ixodinae</taxon>
        <taxon>Ixodes</taxon>
    </lineage>
</organism>
<name>B7PVA1_IXOSC</name>
<dbReference type="PRINTS" id="PR00756">
    <property type="entry name" value="ALADIPTASE"/>
</dbReference>
<sequence>ITMGRLDRHSNGVVIATVTTTVVIILVVFITTERNVFLSRKSPPASEPPTNELPALPWALIDRQSYLSHRIVYTGGRHAKRLPGNVVPLHYDLEIEPHIGDSSSEEDTFSGKVTIRFRCIVATSTITVHSTPELKVSLGSRVTPGVIVRHASNTFFKMWAKSLTLHAYDEFLVIKLLGKLNANQTYLVTMHFHGKLGQDRGFYKYHYKVNGKLNHLLLTFFEPSYARRAFPCFDEPDLKATFAVTIVRPRGYRSLSTMPLERSENKHHKLVADHFQPTMPMSTYTLAFAVLNFTSQTNGNGDTVTDCSAQKS</sequence>
<dbReference type="PANTHER" id="PTHR11533">
    <property type="entry name" value="PROTEASE M1 ZINC METALLOPROTEASE"/>
    <property type="match status" value="1"/>
</dbReference>
<feature type="non-terminal residue" evidence="3">
    <location>
        <position position="1"/>
    </location>
</feature>
<dbReference type="EC" id="3.4.11.2" evidence="3"/>
<evidence type="ECO:0000256" key="1">
    <source>
        <dbReference type="SAM" id="Phobius"/>
    </source>
</evidence>
<dbReference type="GO" id="GO:0008237">
    <property type="term" value="F:metallopeptidase activity"/>
    <property type="evidence" value="ECO:0007669"/>
    <property type="project" value="UniProtKB-KW"/>
</dbReference>
<dbReference type="VEuPathDB" id="VectorBase:ISCW007137"/>
<dbReference type="HOGENOM" id="CLU_893035_0_0_1"/>
<dbReference type="OrthoDB" id="10031169at2759"/>
<dbReference type="GO" id="GO:0016285">
    <property type="term" value="F:alanyl aminopeptidase activity"/>
    <property type="evidence" value="ECO:0007669"/>
    <property type="project" value="UniProtKB-EC"/>
</dbReference>
<dbReference type="EMBL" id="ABJB010864287">
    <property type="status" value="NOT_ANNOTATED_CDS"/>
    <property type="molecule type" value="Genomic_DNA"/>
</dbReference>